<name>A0A7D3VV71_ACTVE</name>
<dbReference type="Proteomes" id="UP000501240">
    <property type="component" value="Chromosome"/>
</dbReference>
<dbReference type="AlphaFoldDB" id="A0A7D3VV71"/>
<dbReference type="EMBL" id="CP053892">
    <property type="protein sequence ID" value="QKG23598.1"/>
    <property type="molecule type" value="Genomic_DNA"/>
</dbReference>
<dbReference type="InterPro" id="IPR001387">
    <property type="entry name" value="Cro/C1-type_HTH"/>
</dbReference>
<dbReference type="Pfam" id="PF13560">
    <property type="entry name" value="HTH_31"/>
    <property type="match status" value="1"/>
</dbReference>
<evidence type="ECO:0000313" key="3">
    <source>
        <dbReference type="EMBL" id="QKG23598.1"/>
    </source>
</evidence>
<reference evidence="3 4" key="1">
    <citation type="submission" date="2020-05" db="EMBL/GenBank/DDBJ databases">
        <title>Actinomadura verrucosospora NRRL-B18236 (PFL_A860) Genome sequencing and assembly.</title>
        <authorList>
            <person name="Samborskyy M."/>
        </authorList>
    </citation>
    <scope>NUCLEOTIDE SEQUENCE [LARGE SCALE GENOMIC DNA]</scope>
    <source>
        <strain evidence="3 4">NRRL:B18236</strain>
    </source>
</reference>
<accession>A0A7D3VV71</accession>
<organism evidence="3 4">
    <name type="scientific">Actinomadura verrucosospora</name>
    <dbReference type="NCBI Taxonomy" id="46165"/>
    <lineage>
        <taxon>Bacteria</taxon>
        <taxon>Bacillati</taxon>
        <taxon>Actinomycetota</taxon>
        <taxon>Actinomycetes</taxon>
        <taxon>Streptosporangiales</taxon>
        <taxon>Thermomonosporaceae</taxon>
        <taxon>Actinomadura</taxon>
    </lineage>
</organism>
<evidence type="ECO:0000256" key="2">
    <source>
        <dbReference type="SAM" id="Phobius"/>
    </source>
</evidence>
<gene>
    <name evidence="3" type="ORF">ACTIVE_5241</name>
</gene>
<dbReference type="InterPro" id="IPR010982">
    <property type="entry name" value="Lambda_DNA-bd_dom_sf"/>
</dbReference>
<dbReference type="GO" id="GO:0003677">
    <property type="term" value="F:DNA binding"/>
    <property type="evidence" value="ECO:0007669"/>
    <property type="project" value="InterPro"/>
</dbReference>
<sequence length="258" mass="28102">MADGADPGGIRTPDDLAARFDALRRSQGHRAGKRRLSLQDMVRRVREHCGREVPRSTLDNYLRGRTLAPPDVYEAILRALNIPDQELRAWADAWDRLDEARRPVRDAPTALGVSGVSVGSEGPEKSRDSGAGRWRRALGGRRGALVVVAALVVMTPALVLAYGARESGRSAPQAAPGECVYVPVGAPVRVHPFPSFDTGVRFESINDVRQQVTGACEPLHAVTGTDTCGIGAARIDTWIRVRTPYPGWIFEPCLRLRP</sequence>
<feature type="transmembrane region" description="Helical" evidence="2">
    <location>
        <begin position="143"/>
        <end position="164"/>
    </location>
</feature>
<evidence type="ECO:0008006" key="5">
    <source>
        <dbReference type="Google" id="ProtNLM"/>
    </source>
</evidence>
<proteinExistence type="predicted"/>
<dbReference type="CDD" id="cd00093">
    <property type="entry name" value="HTH_XRE"/>
    <property type="match status" value="1"/>
</dbReference>
<dbReference type="RefSeq" id="WP_173097540.1">
    <property type="nucleotide sequence ID" value="NZ_CP053892.1"/>
</dbReference>
<evidence type="ECO:0000313" key="4">
    <source>
        <dbReference type="Proteomes" id="UP000501240"/>
    </source>
</evidence>
<feature type="region of interest" description="Disordered" evidence="1">
    <location>
        <begin position="110"/>
        <end position="132"/>
    </location>
</feature>
<keyword evidence="2" id="KW-0812">Transmembrane</keyword>
<keyword evidence="2" id="KW-0472">Membrane</keyword>
<evidence type="ECO:0000256" key="1">
    <source>
        <dbReference type="SAM" id="MobiDB-lite"/>
    </source>
</evidence>
<dbReference type="Gene3D" id="1.10.260.40">
    <property type="entry name" value="lambda repressor-like DNA-binding domains"/>
    <property type="match status" value="1"/>
</dbReference>
<keyword evidence="4" id="KW-1185">Reference proteome</keyword>
<keyword evidence="2" id="KW-1133">Transmembrane helix</keyword>
<protein>
    <recommendedName>
        <fullName evidence="5">HTH cro/C1-type domain-containing protein</fullName>
    </recommendedName>
</protein>